<keyword evidence="1" id="KW-1133">Transmembrane helix</keyword>
<proteinExistence type="predicted"/>
<evidence type="ECO:0000313" key="3">
    <source>
        <dbReference type="EMBL" id="QBI00440.1"/>
    </source>
</evidence>
<reference evidence="2" key="1">
    <citation type="journal article" date="2014" name="Int. J. Syst. Evol. Microbiol.">
        <title>Complete genome sequence of Corynebacterium casei LMG S-19264T (=DSM 44701T), isolated from a smear-ripened cheese.</title>
        <authorList>
            <consortium name="US DOE Joint Genome Institute (JGI-PGF)"/>
            <person name="Walter F."/>
            <person name="Albersmeier A."/>
            <person name="Kalinowski J."/>
            <person name="Ruckert C."/>
        </authorList>
    </citation>
    <scope>NUCLEOTIDE SEQUENCE</scope>
    <source>
        <strain evidence="2">KCTC 12343</strain>
    </source>
</reference>
<evidence type="ECO:0000313" key="5">
    <source>
        <dbReference type="Proteomes" id="UP000628442"/>
    </source>
</evidence>
<evidence type="ECO:0008006" key="6">
    <source>
        <dbReference type="Google" id="ProtNLM"/>
    </source>
</evidence>
<dbReference type="AlphaFoldDB" id="A0A411WUK6"/>
<dbReference type="Proteomes" id="UP000628442">
    <property type="component" value="Unassembled WGS sequence"/>
</dbReference>
<dbReference type="EMBL" id="BMWV01000002">
    <property type="protein sequence ID" value="GGY33311.1"/>
    <property type="molecule type" value="Genomic_DNA"/>
</dbReference>
<dbReference type="OrthoDB" id="5451115at2"/>
<accession>A0A411WUK6</accession>
<keyword evidence="4" id="KW-1185">Reference proteome</keyword>
<feature type="transmembrane region" description="Helical" evidence="1">
    <location>
        <begin position="21"/>
        <end position="40"/>
    </location>
</feature>
<evidence type="ECO:0000256" key="1">
    <source>
        <dbReference type="SAM" id="Phobius"/>
    </source>
</evidence>
<evidence type="ECO:0000313" key="2">
    <source>
        <dbReference type="EMBL" id="GGY33311.1"/>
    </source>
</evidence>
<dbReference type="Proteomes" id="UP000292307">
    <property type="component" value="Chromosome"/>
</dbReference>
<dbReference type="EMBL" id="CP036401">
    <property type="protein sequence ID" value="QBI00440.1"/>
    <property type="molecule type" value="Genomic_DNA"/>
</dbReference>
<dbReference type="SUPFAM" id="SSF53474">
    <property type="entry name" value="alpha/beta-Hydrolases"/>
    <property type="match status" value="1"/>
</dbReference>
<dbReference type="Gene3D" id="3.40.50.1820">
    <property type="entry name" value="alpha/beta hydrolase"/>
    <property type="match status" value="1"/>
</dbReference>
<evidence type="ECO:0000313" key="4">
    <source>
        <dbReference type="Proteomes" id="UP000292307"/>
    </source>
</evidence>
<organism evidence="2 5">
    <name type="scientific">Pseudoduganella albidiflava</name>
    <dbReference type="NCBI Taxonomy" id="321983"/>
    <lineage>
        <taxon>Bacteria</taxon>
        <taxon>Pseudomonadati</taxon>
        <taxon>Pseudomonadota</taxon>
        <taxon>Betaproteobacteria</taxon>
        <taxon>Burkholderiales</taxon>
        <taxon>Oxalobacteraceae</taxon>
        <taxon>Telluria group</taxon>
        <taxon>Pseudoduganella</taxon>
    </lineage>
</organism>
<gene>
    <name evidence="3" type="ORF">EYF70_05920</name>
    <name evidence="2" type="ORF">GCM10007387_14490</name>
</gene>
<dbReference type="RefSeq" id="WP_131144578.1">
    <property type="nucleotide sequence ID" value="NZ_BMWV01000002.1"/>
</dbReference>
<protein>
    <recommendedName>
        <fullName evidence="6">Alpha/beta hydrolase</fullName>
    </recommendedName>
</protein>
<name>A0A411WUK6_9BURK</name>
<keyword evidence="1" id="KW-0812">Transmembrane</keyword>
<dbReference type="InterPro" id="IPR029058">
    <property type="entry name" value="AB_hydrolase_fold"/>
</dbReference>
<reference evidence="3 4" key="2">
    <citation type="submission" date="2019-02" db="EMBL/GenBank/DDBJ databases">
        <title>Draft Genome Sequences of Six Type Strains of the Genus Massilia.</title>
        <authorList>
            <person name="Miess H."/>
            <person name="Frediansyhah A."/>
            <person name="Gross H."/>
        </authorList>
    </citation>
    <scope>NUCLEOTIDE SEQUENCE [LARGE SCALE GENOMIC DNA]</scope>
    <source>
        <strain evidence="3 4">DSM 17472</strain>
    </source>
</reference>
<keyword evidence="1" id="KW-0472">Membrane</keyword>
<reference evidence="2" key="3">
    <citation type="submission" date="2022-12" db="EMBL/GenBank/DDBJ databases">
        <authorList>
            <person name="Sun Q."/>
            <person name="Kim S."/>
        </authorList>
    </citation>
    <scope>NUCLEOTIDE SEQUENCE</scope>
    <source>
        <strain evidence="2">KCTC 12343</strain>
    </source>
</reference>
<sequence length="314" mass="33247">MRGQPQSGSGTNKLQRTGRHFAAVAAVAAIAMLAACATPAERFARRASQLGFTPLVLQGDGFEHRAFASPAGQAAGTPRVSLPAPLSASLSASLHASLPASLHASLHVYIEHDGTPWAGFDRVADDPTPRTPYALELMARDAGPRLLLGRPCYFQAQASPPCGPLVWTHGRYSPQVVASMVAALRGYLAAHPFRHVVLVGYSGGGTLAWLMAAHLPEATALVTIAANLDVAGWARLHGYSPLAGSLDPAALPPLRPAITERHYVGGRDANVPPSVVRSFARRHPRASVIEIAAFDHVCCWLERWPELLDPASAQ</sequence>